<proteinExistence type="predicted"/>
<name>A0A1G1XWG2_9BACT</name>
<evidence type="ECO:0000313" key="2">
    <source>
        <dbReference type="Proteomes" id="UP000178930"/>
    </source>
</evidence>
<evidence type="ECO:0008006" key="3">
    <source>
        <dbReference type="Google" id="ProtNLM"/>
    </source>
</evidence>
<dbReference type="InterPro" id="IPR029063">
    <property type="entry name" value="SAM-dependent_MTases_sf"/>
</dbReference>
<dbReference type="CDD" id="cd02440">
    <property type="entry name" value="AdoMet_MTases"/>
    <property type="match status" value="1"/>
</dbReference>
<reference evidence="1 2" key="1">
    <citation type="journal article" date="2016" name="Nat. Commun.">
        <title>Thousands of microbial genomes shed light on interconnected biogeochemical processes in an aquifer system.</title>
        <authorList>
            <person name="Anantharaman K."/>
            <person name="Brown C.T."/>
            <person name="Hug L.A."/>
            <person name="Sharon I."/>
            <person name="Castelle C.J."/>
            <person name="Probst A.J."/>
            <person name="Thomas B.C."/>
            <person name="Singh A."/>
            <person name="Wilkins M.J."/>
            <person name="Karaoz U."/>
            <person name="Brodie E.L."/>
            <person name="Williams K.H."/>
            <person name="Hubbard S.S."/>
            <person name="Banfield J.F."/>
        </authorList>
    </citation>
    <scope>NUCLEOTIDE SEQUENCE [LARGE SCALE GENOMIC DNA]</scope>
</reference>
<protein>
    <recommendedName>
        <fullName evidence="3">Methyltransferase domain-containing protein</fullName>
    </recommendedName>
</protein>
<dbReference type="EMBL" id="MHIB01000027">
    <property type="protein sequence ID" value="OGY43946.1"/>
    <property type="molecule type" value="Genomic_DNA"/>
</dbReference>
<dbReference type="SUPFAM" id="SSF53335">
    <property type="entry name" value="S-adenosyl-L-methionine-dependent methyltransferases"/>
    <property type="match status" value="1"/>
</dbReference>
<dbReference type="Pfam" id="PF01209">
    <property type="entry name" value="Ubie_methyltran"/>
    <property type="match status" value="1"/>
</dbReference>
<comment type="caution">
    <text evidence="1">The sequence shown here is derived from an EMBL/GenBank/DDBJ whole genome shotgun (WGS) entry which is preliminary data.</text>
</comment>
<accession>A0A1G1XWG2</accession>
<organism evidence="1 2">
    <name type="scientific">Candidatus Buchananbacteria bacterium RIFCSPHIGHO2_01_FULL_39_14</name>
    <dbReference type="NCBI Taxonomy" id="1797532"/>
    <lineage>
        <taxon>Bacteria</taxon>
        <taxon>Candidatus Buchananiibacteriota</taxon>
    </lineage>
</organism>
<dbReference type="PANTHER" id="PTHR43591">
    <property type="entry name" value="METHYLTRANSFERASE"/>
    <property type="match status" value="1"/>
</dbReference>
<dbReference type="AlphaFoldDB" id="A0A1G1XWG2"/>
<dbReference type="Proteomes" id="UP000178930">
    <property type="component" value="Unassembled WGS sequence"/>
</dbReference>
<sequence>MILEINHFDFIILYMIKKFYTNIPILNFDYKFLKDNNITKIDLRKHFPRYILETNVIEYGLTKRIFITVIRIMLQFFVWVILRPRLGRVGELNLEEVDKVYSREAFSYNLKHHITTRGMDLVWRRSCGWFLSTMDNKDELKILDLCTGTGLTTQEVASILNEFYKKAKIIALDYNVNMLSIAKKTTASEIGNIKIEYCMGDAMNLHNSTYEVKNDLETFDYNVFDAIIQMFGIGGIKDPLKVLDGVLKILKPGGYFFLIDMHNPVANLPGEIPFLFFKWLRMPVFESLIYKEGTIPLVLKRLWGWRDPTPLFYLISLITYRDDKENFWGFRKKYFFQESKRWWLSLPVMSVAELIVEKVQLSKEEAERRKIILNSYKYNL</sequence>
<dbReference type="STRING" id="1797532.A2729_01325"/>
<evidence type="ECO:0000313" key="1">
    <source>
        <dbReference type="EMBL" id="OGY43946.1"/>
    </source>
</evidence>
<gene>
    <name evidence="1" type="ORF">A2729_01325</name>
</gene>
<dbReference type="Gene3D" id="3.40.50.150">
    <property type="entry name" value="Vaccinia Virus protein VP39"/>
    <property type="match status" value="1"/>
</dbReference>